<sequence length="111" mass="13451">MDNLPTARYDATRENVSRGRAPGSFFDFIERFFFTRETRVRFVYACLTFARWLYKIDGERDEILIVDIYRCDEDDFQNKKVARDSGGWSDCEISYVLRHTRSLWRIWSNWN</sequence>
<keyword evidence="2" id="KW-1185">Reference proteome</keyword>
<dbReference type="AlphaFoldDB" id="A0AA40GC73"/>
<proteinExistence type="predicted"/>
<name>A0AA40GC73_9HYME</name>
<evidence type="ECO:0000313" key="1">
    <source>
        <dbReference type="EMBL" id="KAK1135087.1"/>
    </source>
</evidence>
<dbReference type="EMBL" id="JAHYIQ010000002">
    <property type="protein sequence ID" value="KAK1135087.1"/>
    <property type="molecule type" value="Genomic_DNA"/>
</dbReference>
<evidence type="ECO:0000313" key="2">
    <source>
        <dbReference type="Proteomes" id="UP001177670"/>
    </source>
</evidence>
<organism evidence="1 2">
    <name type="scientific">Melipona bicolor</name>
    <dbReference type="NCBI Taxonomy" id="60889"/>
    <lineage>
        <taxon>Eukaryota</taxon>
        <taxon>Metazoa</taxon>
        <taxon>Ecdysozoa</taxon>
        <taxon>Arthropoda</taxon>
        <taxon>Hexapoda</taxon>
        <taxon>Insecta</taxon>
        <taxon>Pterygota</taxon>
        <taxon>Neoptera</taxon>
        <taxon>Endopterygota</taxon>
        <taxon>Hymenoptera</taxon>
        <taxon>Apocrita</taxon>
        <taxon>Aculeata</taxon>
        <taxon>Apoidea</taxon>
        <taxon>Anthophila</taxon>
        <taxon>Apidae</taxon>
        <taxon>Melipona</taxon>
    </lineage>
</organism>
<dbReference type="Proteomes" id="UP001177670">
    <property type="component" value="Unassembled WGS sequence"/>
</dbReference>
<protein>
    <submittedName>
        <fullName evidence="1">Uncharacterized protein</fullName>
    </submittedName>
</protein>
<gene>
    <name evidence="1" type="ORF">K0M31_007858</name>
</gene>
<reference evidence="1" key="1">
    <citation type="submission" date="2021-10" db="EMBL/GenBank/DDBJ databases">
        <title>Melipona bicolor Genome sequencing and assembly.</title>
        <authorList>
            <person name="Araujo N.S."/>
            <person name="Arias M.C."/>
        </authorList>
    </citation>
    <scope>NUCLEOTIDE SEQUENCE</scope>
    <source>
        <strain evidence="1">USP_2M_L1-L4_2017</strain>
        <tissue evidence="1">Whole body</tissue>
    </source>
</reference>
<accession>A0AA40GC73</accession>
<comment type="caution">
    <text evidence="1">The sequence shown here is derived from an EMBL/GenBank/DDBJ whole genome shotgun (WGS) entry which is preliminary data.</text>
</comment>